<reference evidence="1" key="1">
    <citation type="submission" date="2023-03" db="EMBL/GenBank/DDBJ databases">
        <title>Massive genome expansion in bonnet fungi (Mycena s.s.) driven by repeated elements and novel gene families across ecological guilds.</title>
        <authorList>
            <consortium name="Lawrence Berkeley National Laboratory"/>
            <person name="Harder C.B."/>
            <person name="Miyauchi S."/>
            <person name="Viragh M."/>
            <person name="Kuo A."/>
            <person name="Thoen E."/>
            <person name="Andreopoulos B."/>
            <person name="Lu D."/>
            <person name="Skrede I."/>
            <person name="Drula E."/>
            <person name="Henrissat B."/>
            <person name="Morin E."/>
            <person name="Kohler A."/>
            <person name="Barry K."/>
            <person name="LaButti K."/>
            <person name="Morin E."/>
            <person name="Salamov A."/>
            <person name="Lipzen A."/>
            <person name="Mereny Z."/>
            <person name="Hegedus B."/>
            <person name="Baldrian P."/>
            <person name="Stursova M."/>
            <person name="Weitz H."/>
            <person name="Taylor A."/>
            <person name="Grigoriev I.V."/>
            <person name="Nagy L.G."/>
            <person name="Martin F."/>
            <person name="Kauserud H."/>
        </authorList>
    </citation>
    <scope>NUCLEOTIDE SEQUENCE</scope>
    <source>
        <strain evidence="1">CBHHK188m</strain>
    </source>
</reference>
<sequence>MTKPQAGHNGIGYRHVDTITVYVHPLYLQPQEIRASVKAQWVLTDLINMAEFLETHVSGDSNKDKPPVLKSLTEYLNERIVIGGLKKLNGVKQKLSDVLAIYKGVNYLKTRSGGNWDDDFGANVITQTEAEVWEGLVLSRPECTPFRNKGWPPYPFFEQLDPAKPKG</sequence>
<feature type="non-terminal residue" evidence="1">
    <location>
        <position position="167"/>
    </location>
</feature>
<proteinExistence type="predicted"/>
<protein>
    <submittedName>
        <fullName evidence="1">Uncharacterized protein</fullName>
    </submittedName>
</protein>
<dbReference type="EMBL" id="JARJLG010000001">
    <property type="protein sequence ID" value="KAJ7784894.1"/>
    <property type="molecule type" value="Genomic_DNA"/>
</dbReference>
<name>A0AAD7KHK1_9AGAR</name>
<gene>
    <name evidence="1" type="ORF">DFH07DRAFT_688579</name>
</gene>
<dbReference type="AlphaFoldDB" id="A0AAD7KHK1"/>
<dbReference type="Proteomes" id="UP001215280">
    <property type="component" value="Unassembled WGS sequence"/>
</dbReference>
<keyword evidence="2" id="KW-1185">Reference proteome</keyword>
<evidence type="ECO:0000313" key="1">
    <source>
        <dbReference type="EMBL" id="KAJ7784894.1"/>
    </source>
</evidence>
<evidence type="ECO:0000313" key="2">
    <source>
        <dbReference type="Proteomes" id="UP001215280"/>
    </source>
</evidence>
<comment type="caution">
    <text evidence="1">The sequence shown here is derived from an EMBL/GenBank/DDBJ whole genome shotgun (WGS) entry which is preliminary data.</text>
</comment>
<organism evidence="1 2">
    <name type="scientific">Mycena maculata</name>
    <dbReference type="NCBI Taxonomy" id="230809"/>
    <lineage>
        <taxon>Eukaryota</taxon>
        <taxon>Fungi</taxon>
        <taxon>Dikarya</taxon>
        <taxon>Basidiomycota</taxon>
        <taxon>Agaricomycotina</taxon>
        <taxon>Agaricomycetes</taxon>
        <taxon>Agaricomycetidae</taxon>
        <taxon>Agaricales</taxon>
        <taxon>Marasmiineae</taxon>
        <taxon>Mycenaceae</taxon>
        <taxon>Mycena</taxon>
    </lineage>
</organism>
<accession>A0AAD7KHK1</accession>